<evidence type="ECO:0000256" key="8">
    <source>
        <dbReference type="ARBA" id="ARBA00022801"/>
    </source>
</evidence>
<keyword evidence="6" id="KW-0217">Developmental protein</keyword>
<feature type="region of interest" description="Disordered" evidence="16">
    <location>
        <begin position="525"/>
        <end position="555"/>
    </location>
</feature>
<dbReference type="Gene3D" id="3.40.50.1000">
    <property type="entry name" value="HAD superfamily/HAD-like"/>
    <property type="match status" value="1"/>
</dbReference>
<feature type="region of interest" description="Disordered" evidence="16">
    <location>
        <begin position="919"/>
        <end position="959"/>
    </location>
</feature>
<evidence type="ECO:0000256" key="15">
    <source>
        <dbReference type="PROSITE-ProRule" id="PRU00266"/>
    </source>
</evidence>
<evidence type="ECO:0000256" key="7">
    <source>
        <dbReference type="ARBA" id="ARBA00022723"/>
    </source>
</evidence>
<feature type="region of interest" description="Disordered" evidence="16">
    <location>
        <begin position="567"/>
        <end position="591"/>
    </location>
</feature>
<dbReference type="SMART" id="SM00577">
    <property type="entry name" value="CPDc"/>
    <property type="match status" value="1"/>
</dbReference>
<dbReference type="EC" id="3.1.3.16" evidence="5"/>
<dbReference type="GO" id="GO:0009755">
    <property type="term" value="P:hormone-mediated signaling pathway"/>
    <property type="evidence" value="ECO:0007669"/>
    <property type="project" value="UniProtKB-ARBA"/>
</dbReference>
<dbReference type="InterPro" id="IPR039189">
    <property type="entry name" value="Fcp1"/>
</dbReference>
<comment type="cofactor">
    <cofactor evidence="3">
        <name>Mg(2+)</name>
        <dbReference type="ChEBI" id="CHEBI:18420"/>
    </cofactor>
</comment>
<protein>
    <recommendedName>
        <fullName evidence="5">protein-serine/threonine phosphatase</fullName>
        <ecNumber evidence="5">3.1.3.16</ecNumber>
    </recommendedName>
</protein>
<evidence type="ECO:0000259" key="18">
    <source>
        <dbReference type="PROSITE" id="PS50969"/>
    </source>
</evidence>
<proteinExistence type="predicted"/>
<feature type="compositionally biased region" description="Low complexity" evidence="16">
    <location>
        <begin position="678"/>
        <end position="693"/>
    </location>
</feature>
<keyword evidence="7" id="KW-0479">Metal-binding</keyword>
<dbReference type="PROSITE" id="PS50137">
    <property type="entry name" value="DS_RBD"/>
    <property type="match status" value="2"/>
</dbReference>
<dbReference type="GO" id="GO:0003723">
    <property type="term" value="F:RNA binding"/>
    <property type="evidence" value="ECO:0007669"/>
    <property type="project" value="UniProtKB-UniRule"/>
</dbReference>
<keyword evidence="11" id="KW-0804">Transcription</keyword>
<keyword evidence="10" id="KW-0805">Transcription regulation</keyword>
<dbReference type="Pfam" id="PF03031">
    <property type="entry name" value="NIF"/>
    <property type="match status" value="1"/>
</dbReference>
<comment type="caution">
    <text evidence="19">The sequence shown here is derived from an EMBL/GenBank/DDBJ whole genome shotgun (WGS) entry which is preliminary data.</text>
</comment>
<evidence type="ECO:0000256" key="14">
    <source>
        <dbReference type="ARBA" id="ARBA00048336"/>
    </source>
</evidence>
<evidence type="ECO:0000256" key="4">
    <source>
        <dbReference type="ARBA" id="ARBA00004123"/>
    </source>
</evidence>
<evidence type="ECO:0000256" key="6">
    <source>
        <dbReference type="ARBA" id="ARBA00022473"/>
    </source>
</evidence>
<dbReference type="EMBL" id="JAYKXN010000003">
    <property type="protein sequence ID" value="KAK7302752.1"/>
    <property type="molecule type" value="Genomic_DNA"/>
</dbReference>
<dbReference type="InterPro" id="IPR036412">
    <property type="entry name" value="HAD-like_sf"/>
</dbReference>
<dbReference type="GO" id="GO:0045892">
    <property type="term" value="P:negative regulation of DNA-templated transcription"/>
    <property type="evidence" value="ECO:0007669"/>
    <property type="project" value="UniProtKB-ARBA"/>
</dbReference>
<dbReference type="SUPFAM" id="SSF54768">
    <property type="entry name" value="dsRNA-binding domain-like"/>
    <property type="match status" value="2"/>
</dbReference>
<evidence type="ECO:0000256" key="5">
    <source>
        <dbReference type="ARBA" id="ARBA00013081"/>
    </source>
</evidence>
<evidence type="ECO:0000256" key="2">
    <source>
        <dbReference type="ARBA" id="ARBA00001941"/>
    </source>
</evidence>
<evidence type="ECO:0000256" key="12">
    <source>
        <dbReference type="ARBA" id="ARBA00023242"/>
    </source>
</evidence>
<accession>A0AAN9JRX4</accession>
<comment type="catalytic activity">
    <reaction evidence="13">
        <text>O-phospho-L-seryl-[protein] + H2O = L-seryl-[protein] + phosphate</text>
        <dbReference type="Rhea" id="RHEA:20629"/>
        <dbReference type="Rhea" id="RHEA-COMP:9863"/>
        <dbReference type="Rhea" id="RHEA-COMP:11604"/>
        <dbReference type="ChEBI" id="CHEBI:15377"/>
        <dbReference type="ChEBI" id="CHEBI:29999"/>
        <dbReference type="ChEBI" id="CHEBI:43474"/>
        <dbReference type="ChEBI" id="CHEBI:83421"/>
        <dbReference type="EC" id="3.1.3.16"/>
    </reaction>
</comment>
<evidence type="ECO:0000256" key="1">
    <source>
        <dbReference type="ARBA" id="ARBA00001936"/>
    </source>
</evidence>
<keyword evidence="12" id="KW-0539">Nucleus</keyword>
<dbReference type="PROSITE" id="PS50969">
    <property type="entry name" value="FCP1"/>
    <property type="match status" value="1"/>
</dbReference>
<dbReference type="PANTHER" id="PTHR23081">
    <property type="entry name" value="RNA POLYMERASE II CTD PHOSPHATASE"/>
    <property type="match status" value="1"/>
</dbReference>
<dbReference type="FunFam" id="3.30.160.20:FF:000035">
    <property type="entry name" value="RNA polymerase II C-terminal domain phosphatase-like 2"/>
    <property type="match status" value="1"/>
</dbReference>
<dbReference type="FunFam" id="3.30.160.20:FF:000074">
    <property type="entry name" value="RNA polymerase II C-terminal domain phosphatase-like 1"/>
    <property type="match status" value="1"/>
</dbReference>
<evidence type="ECO:0000259" key="17">
    <source>
        <dbReference type="PROSITE" id="PS50137"/>
    </source>
</evidence>
<keyword evidence="9 15" id="KW-0694">RNA-binding</keyword>
<evidence type="ECO:0000256" key="11">
    <source>
        <dbReference type="ARBA" id="ARBA00023163"/>
    </source>
</evidence>
<dbReference type="AlphaFoldDB" id="A0AAN9JRX4"/>
<gene>
    <name evidence="19" type="ORF">RJT34_13648</name>
</gene>
<feature type="compositionally biased region" description="Basic and acidic residues" evidence="16">
    <location>
        <begin position="657"/>
        <end position="668"/>
    </location>
</feature>
<dbReference type="Proteomes" id="UP001359559">
    <property type="component" value="Unassembled WGS sequence"/>
</dbReference>
<keyword evidence="20" id="KW-1185">Reference proteome</keyword>
<evidence type="ECO:0000256" key="10">
    <source>
        <dbReference type="ARBA" id="ARBA00023015"/>
    </source>
</evidence>
<evidence type="ECO:0000313" key="20">
    <source>
        <dbReference type="Proteomes" id="UP001359559"/>
    </source>
</evidence>
<comment type="cofactor">
    <cofactor evidence="1">
        <name>Mn(2+)</name>
        <dbReference type="ChEBI" id="CHEBI:29035"/>
    </cofactor>
</comment>
<dbReference type="Gene3D" id="3.30.160.20">
    <property type="match status" value="2"/>
</dbReference>
<dbReference type="InterPro" id="IPR023214">
    <property type="entry name" value="HAD_sf"/>
</dbReference>
<comment type="cofactor">
    <cofactor evidence="2">
        <name>Co(2+)</name>
        <dbReference type="ChEBI" id="CHEBI:48828"/>
    </cofactor>
</comment>
<name>A0AAN9JRX4_CLITE</name>
<evidence type="ECO:0000313" key="19">
    <source>
        <dbReference type="EMBL" id="KAK7302752.1"/>
    </source>
</evidence>
<dbReference type="InterPro" id="IPR014720">
    <property type="entry name" value="dsRBD_dom"/>
</dbReference>
<feature type="domain" description="FCP1 homology" evidence="18">
    <location>
        <begin position="137"/>
        <end position="388"/>
    </location>
</feature>
<dbReference type="InterPro" id="IPR004274">
    <property type="entry name" value="FCP1_dom"/>
</dbReference>
<dbReference type="GO" id="GO:0005634">
    <property type="term" value="C:nucleus"/>
    <property type="evidence" value="ECO:0007669"/>
    <property type="project" value="UniProtKB-SubCell"/>
</dbReference>
<evidence type="ECO:0000256" key="3">
    <source>
        <dbReference type="ARBA" id="ARBA00001946"/>
    </source>
</evidence>
<dbReference type="Pfam" id="PF00035">
    <property type="entry name" value="dsrm"/>
    <property type="match status" value="1"/>
</dbReference>
<dbReference type="SUPFAM" id="SSF56784">
    <property type="entry name" value="HAD-like"/>
    <property type="match status" value="1"/>
</dbReference>
<evidence type="ECO:0000256" key="9">
    <source>
        <dbReference type="ARBA" id="ARBA00022884"/>
    </source>
</evidence>
<evidence type="ECO:0000256" key="16">
    <source>
        <dbReference type="SAM" id="MobiDB-lite"/>
    </source>
</evidence>
<sequence length="968" mass="108274">MRESLVYHGEMLLGEVEIYLIGGNKNMMDLNLKEIRITHMSPPSERCPPLAVLHTITSCGVCFKMESKISPRTQQHNNNNALFHLHSSCIRENKTAVMPLRGEEIHLVAMYSRDNDRPCFWGFVIASGLYNSCLAMLNLRCLGMVFDLDETLVVANTMRSFEDRIEALHRRMSSEVDPQRISGMQAEIRRYLDDKNILKQYAENDQVVDNGKVVKVQSEIVPALSDSHQPLVRPLIRLQEKNIILTRINPQVRDTSVLVRLRPSWEDLRSYLTAKGRKRFEVFVCTMAERDYALEMWRLLDPDLNLINSKELLDRIVCVKSGLRKSLFNVFQNGLCHPKMALIVDDRLKVWDEKDQSRVHVVPAFAPYYAPQAEPSNAVPILWLARNVACSVRGGFFKDFDDCLLQKIPQIAYEDDIKDIPSPPDVSNYLVSEDDASASNGNKDSLLFDGMADAEVERRLREAIPPSSTIAAMTTNLDPRLTFASSLQHAMVSSSSTVPPPTAQASVMQFGNVQLPQPTTLVKPMGQVTPREPSLHSSPAREEGEVPESELDPDTRRRLLILQHGQDIRERTSSEPPFPIRNPVQVSAPSVPSRRGWFSVEEEMGTRQISQPVPREFPVDSEPLHVEKHWPRHLPLFSKADNSISADRVFHDSHQRLPEVHHRDDHSRLSQSLPSYHSFPGDDIPSSGSSSSNRDFDSESGRALFHADTAAGVLQEIALQCGAKVEFLSSLVPGTELQFSIEAWFAGKKIGEGIGRTRREAQHKAAECAIKQLADIYMSHAKADSASTYGDVSGFHGSNNNGFVSNVNSLGNQRLPKEESVPFSTSSESSRVLDSRLEVSKRSMGSISALKELCTMEGLAVSFQSPPAPVSTNFVQKDEVHAQVEIDGMVFGKGIGLTWDEARVQAAEKALGSLRTMLAQDTQKRKGSPRSLQGLSNKRLKQEYPRSLQRIPSSARYPRNAPLVPWKA</sequence>
<evidence type="ECO:0000256" key="13">
    <source>
        <dbReference type="ARBA" id="ARBA00047761"/>
    </source>
</evidence>
<keyword evidence="8" id="KW-0378">Hydrolase</keyword>
<comment type="catalytic activity">
    <reaction evidence="14">
        <text>O-phospho-L-threonyl-[protein] + H2O = L-threonyl-[protein] + phosphate</text>
        <dbReference type="Rhea" id="RHEA:47004"/>
        <dbReference type="Rhea" id="RHEA-COMP:11060"/>
        <dbReference type="Rhea" id="RHEA-COMP:11605"/>
        <dbReference type="ChEBI" id="CHEBI:15377"/>
        <dbReference type="ChEBI" id="CHEBI:30013"/>
        <dbReference type="ChEBI" id="CHEBI:43474"/>
        <dbReference type="ChEBI" id="CHEBI:61977"/>
        <dbReference type="EC" id="3.1.3.16"/>
    </reaction>
</comment>
<comment type="subcellular location">
    <subcellularLocation>
        <location evidence="4">Nucleus</location>
    </subcellularLocation>
</comment>
<feature type="region of interest" description="Disordered" evidence="16">
    <location>
        <begin position="657"/>
        <end position="698"/>
    </location>
</feature>
<dbReference type="GO" id="GO:0046872">
    <property type="term" value="F:metal ion binding"/>
    <property type="evidence" value="ECO:0007669"/>
    <property type="project" value="UniProtKB-KW"/>
</dbReference>
<feature type="domain" description="DRBM" evidence="17">
    <location>
        <begin position="738"/>
        <end position="775"/>
    </location>
</feature>
<dbReference type="SMART" id="SM00358">
    <property type="entry name" value="DSRM"/>
    <property type="match status" value="2"/>
</dbReference>
<reference evidence="19 20" key="1">
    <citation type="submission" date="2024-01" db="EMBL/GenBank/DDBJ databases">
        <title>The genomes of 5 underutilized Papilionoideae crops provide insights into root nodulation and disease resistance.</title>
        <authorList>
            <person name="Yuan L."/>
        </authorList>
    </citation>
    <scope>NUCLEOTIDE SEQUENCE [LARGE SCALE GENOMIC DNA]</scope>
    <source>
        <strain evidence="19">LY-2023</strain>
        <tissue evidence="19">Leaf</tissue>
    </source>
</reference>
<dbReference type="FunFam" id="3.40.50.1000:FF:000035">
    <property type="entry name" value="RNA polymerase II C-terminal domain phosphatase-like 1"/>
    <property type="match status" value="1"/>
</dbReference>
<dbReference type="PANTHER" id="PTHR23081:SF0">
    <property type="entry name" value="RNA POLYMERASE II C-TERMINAL DOMAIN PHOSPHATASE-LIKE 1"/>
    <property type="match status" value="1"/>
</dbReference>
<feature type="domain" description="DRBM" evidence="17">
    <location>
        <begin position="845"/>
        <end position="916"/>
    </location>
</feature>
<organism evidence="19 20">
    <name type="scientific">Clitoria ternatea</name>
    <name type="common">Butterfly pea</name>
    <dbReference type="NCBI Taxonomy" id="43366"/>
    <lineage>
        <taxon>Eukaryota</taxon>
        <taxon>Viridiplantae</taxon>
        <taxon>Streptophyta</taxon>
        <taxon>Embryophyta</taxon>
        <taxon>Tracheophyta</taxon>
        <taxon>Spermatophyta</taxon>
        <taxon>Magnoliopsida</taxon>
        <taxon>eudicotyledons</taxon>
        <taxon>Gunneridae</taxon>
        <taxon>Pentapetalae</taxon>
        <taxon>rosids</taxon>
        <taxon>fabids</taxon>
        <taxon>Fabales</taxon>
        <taxon>Fabaceae</taxon>
        <taxon>Papilionoideae</taxon>
        <taxon>50 kb inversion clade</taxon>
        <taxon>NPAAA clade</taxon>
        <taxon>indigoferoid/millettioid clade</taxon>
        <taxon>Phaseoleae</taxon>
        <taxon>Clitoria</taxon>
    </lineage>
</organism>
<dbReference type="GO" id="GO:0008420">
    <property type="term" value="F:RNA polymerase II CTD heptapeptide repeat phosphatase activity"/>
    <property type="evidence" value="ECO:0007669"/>
    <property type="project" value="InterPro"/>
</dbReference>